<feature type="domain" description="Major facilitator superfamily (MFS) profile" evidence="8">
    <location>
        <begin position="1"/>
        <end position="406"/>
    </location>
</feature>
<dbReference type="Gene3D" id="1.20.1250.20">
    <property type="entry name" value="MFS general substrate transporter like domains"/>
    <property type="match status" value="1"/>
</dbReference>
<feature type="transmembrane region" description="Helical" evidence="7">
    <location>
        <begin position="152"/>
        <end position="174"/>
    </location>
</feature>
<keyword evidence="5 7" id="KW-1133">Transmembrane helix</keyword>
<evidence type="ECO:0000256" key="6">
    <source>
        <dbReference type="ARBA" id="ARBA00023136"/>
    </source>
</evidence>
<evidence type="ECO:0000256" key="3">
    <source>
        <dbReference type="ARBA" id="ARBA00022475"/>
    </source>
</evidence>
<gene>
    <name evidence="9" type="ORF">PUV54_05935</name>
</gene>
<name>A0AAE9ZFA8_9PROT</name>
<reference evidence="9" key="1">
    <citation type="submission" date="2023-02" db="EMBL/GenBank/DDBJ databases">
        <title>Genome sequence of Hyphococcus flavus.</title>
        <authorList>
            <person name="Rong J.-C."/>
            <person name="Zhao Q."/>
            <person name="Yi M."/>
            <person name="Wu J.-Y."/>
        </authorList>
    </citation>
    <scope>NUCLEOTIDE SEQUENCE</scope>
    <source>
        <strain evidence="9">MCCC 1K03223</strain>
    </source>
</reference>
<dbReference type="RefSeq" id="WP_274494676.1">
    <property type="nucleotide sequence ID" value="NZ_CP118166.1"/>
</dbReference>
<dbReference type="PANTHER" id="PTHR23513">
    <property type="entry name" value="INTEGRAL MEMBRANE EFFLUX PROTEIN-RELATED"/>
    <property type="match status" value="1"/>
</dbReference>
<evidence type="ECO:0000256" key="7">
    <source>
        <dbReference type="SAM" id="Phobius"/>
    </source>
</evidence>
<evidence type="ECO:0000256" key="4">
    <source>
        <dbReference type="ARBA" id="ARBA00022692"/>
    </source>
</evidence>
<keyword evidence="10" id="KW-1185">Reference proteome</keyword>
<dbReference type="GO" id="GO:0022857">
    <property type="term" value="F:transmembrane transporter activity"/>
    <property type="evidence" value="ECO:0007669"/>
    <property type="project" value="InterPro"/>
</dbReference>
<evidence type="ECO:0000256" key="1">
    <source>
        <dbReference type="ARBA" id="ARBA00004651"/>
    </source>
</evidence>
<evidence type="ECO:0000313" key="10">
    <source>
        <dbReference type="Proteomes" id="UP001214043"/>
    </source>
</evidence>
<keyword evidence="4 7" id="KW-0812">Transmembrane</keyword>
<dbReference type="SUPFAM" id="SSF103473">
    <property type="entry name" value="MFS general substrate transporter"/>
    <property type="match status" value="1"/>
</dbReference>
<dbReference type="PROSITE" id="PS50850">
    <property type="entry name" value="MFS"/>
    <property type="match status" value="1"/>
</dbReference>
<dbReference type="InterPro" id="IPR036259">
    <property type="entry name" value="MFS_trans_sf"/>
</dbReference>
<feature type="transmembrane region" description="Helical" evidence="7">
    <location>
        <begin position="180"/>
        <end position="199"/>
    </location>
</feature>
<accession>A0AAE9ZFA8</accession>
<proteinExistence type="predicted"/>
<feature type="transmembrane region" description="Helical" evidence="7">
    <location>
        <begin position="291"/>
        <end position="309"/>
    </location>
</feature>
<evidence type="ECO:0000256" key="2">
    <source>
        <dbReference type="ARBA" id="ARBA00022448"/>
    </source>
</evidence>
<feature type="transmembrane region" description="Helical" evidence="7">
    <location>
        <begin position="53"/>
        <end position="74"/>
    </location>
</feature>
<protein>
    <submittedName>
        <fullName evidence="9">MFS transporter</fullName>
    </submittedName>
</protein>
<organism evidence="9 10">
    <name type="scientific">Hyphococcus flavus</name>
    <dbReference type="NCBI Taxonomy" id="1866326"/>
    <lineage>
        <taxon>Bacteria</taxon>
        <taxon>Pseudomonadati</taxon>
        <taxon>Pseudomonadota</taxon>
        <taxon>Alphaproteobacteria</taxon>
        <taxon>Parvularculales</taxon>
        <taxon>Parvularculaceae</taxon>
        <taxon>Hyphococcus</taxon>
    </lineage>
</organism>
<dbReference type="KEGG" id="hfl:PUV54_05935"/>
<keyword evidence="3" id="KW-1003">Cell membrane</keyword>
<feature type="transmembrane region" description="Helical" evidence="7">
    <location>
        <begin position="228"/>
        <end position="253"/>
    </location>
</feature>
<evidence type="ECO:0000256" key="5">
    <source>
        <dbReference type="ARBA" id="ARBA00022989"/>
    </source>
</evidence>
<keyword evidence="6 7" id="KW-0472">Membrane</keyword>
<evidence type="ECO:0000313" key="9">
    <source>
        <dbReference type="EMBL" id="WDI32735.1"/>
    </source>
</evidence>
<sequence>MARVPSLKIFRHQAYRYYWIARQLISAGRQMVAVAIGWQIYDLARETRSVEESAFLLGLVGLTQFLPVLMLSLVAGQAADRIDRKLILVASNIVRIAVIGGLFAASYLPASLAIPAIFVAAAIMGGVNAFTPPASTALYPQLVPRDELPLAIAWNSLGFQGAAILGPAIGGFLYIGGPQLVYAVAGAIVVVAVLSFLAAKTPAHEPVKNARGLKMIFEGLRYVRDNKIVLGAISLDLVVVFFGGVTALLPVFARDVLHVGAEGLGLLRAAPAFGAGIVAAWMAVNPLSHRVGLWMLAAIAVYGAAMLGFAVSTLFWLSMAMLALTGAADMISMYIRMSLIQLATPDGMRGRVSSVSYIFISASNELGEFESGVAARFLGPVGAVLLGGAVAIASALAWVKLFPSLATADKFEDEAAVEKAQAPKYLE</sequence>
<dbReference type="Pfam" id="PF05977">
    <property type="entry name" value="MFS_3"/>
    <property type="match status" value="1"/>
</dbReference>
<feature type="transmembrane region" description="Helical" evidence="7">
    <location>
        <begin position="265"/>
        <end position="284"/>
    </location>
</feature>
<dbReference type="AlphaFoldDB" id="A0AAE9ZFA8"/>
<evidence type="ECO:0000259" key="8">
    <source>
        <dbReference type="PROSITE" id="PS50850"/>
    </source>
</evidence>
<comment type="subcellular location">
    <subcellularLocation>
        <location evidence="1">Cell membrane</location>
        <topology evidence="1">Multi-pass membrane protein</topology>
    </subcellularLocation>
</comment>
<dbReference type="Proteomes" id="UP001214043">
    <property type="component" value="Chromosome"/>
</dbReference>
<dbReference type="InterPro" id="IPR010290">
    <property type="entry name" value="TM_effector"/>
</dbReference>
<dbReference type="CDD" id="cd06173">
    <property type="entry name" value="MFS_MefA_like"/>
    <property type="match status" value="1"/>
</dbReference>
<dbReference type="InterPro" id="IPR020846">
    <property type="entry name" value="MFS_dom"/>
</dbReference>
<keyword evidence="2" id="KW-0813">Transport</keyword>
<dbReference type="PANTHER" id="PTHR23513:SF9">
    <property type="entry name" value="ENTEROBACTIN EXPORTER ENTS"/>
    <property type="match status" value="1"/>
</dbReference>
<feature type="transmembrane region" description="Helical" evidence="7">
    <location>
        <begin position="20"/>
        <end position="41"/>
    </location>
</feature>
<feature type="transmembrane region" description="Helical" evidence="7">
    <location>
        <begin position="377"/>
        <end position="399"/>
    </location>
</feature>
<dbReference type="EMBL" id="CP118166">
    <property type="protein sequence ID" value="WDI32735.1"/>
    <property type="molecule type" value="Genomic_DNA"/>
</dbReference>
<dbReference type="GO" id="GO:0005886">
    <property type="term" value="C:plasma membrane"/>
    <property type="evidence" value="ECO:0007669"/>
    <property type="project" value="UniProtKB-SubCell"/>
</dbReference>